<accession>A0AA88SH27</accession>
<dbReference type="PANTHER" id="PTHR33480:SF1">
    <property type="entry name" value="TYR RECOMBINASE DOMAIN-CONTAINING PROTEIN"/>
    <property type="match status" value="1"/>
</dbReference>
<sequence length="525" mass="59484">MGYNNICRRLEGCSAAGFFSPAQQTRFFTDVLAFLFRKEKKSNSGKKLIRIQRLVRNDVFILQFAQSLLNRHGQDPTKCQYMQQKLQQVGRLLLCLRKDFSIHNVEDAIKPGNFSKVVQCVRKVAGYDEDQHVYRTPSLTLKLGHTLKKISDNIQCWALVAENECLIKSTEIFKKLYKSKWSELVKSAESAFWTLKEEATTKNYAQLAQVTLAQIVVFNQAKQNSMTMWPWDYQKSSKCSARTFAELNSWGKGAESMVDALLLLIIKRSQCSVIDKNIFLFVRPNSMSHYKGAGLFARLRSTQLRKHVATLSQVLNLKNNELDQIADFMGHDIRVHRDFYRLPVPTTQLAEILELLLSMEKGQLSSIQGKSLDEIEIEGEILSSDVENGVSERESDDDSSAHTTLSECGSTQPVDAPSDTSVTDHDNEARGLDVAEAKNSRSAPRRAWSKAEVSAVMRHFRGHILKGKVATKNECRQCKLAEGAALEGRTLQNIRDFVRTRGKTLKRQSQKHMSYKAALLRPPQC</sequence>
<dbReference type="AlphaFoldDB" id="A0AA88SH27"/>
<name>A0AA88SH27_CHASR</name>
<protein>
    <submittedName>
        <fullName evidence="2">Uncharacterized protein</fullName>
    </submittedName>
</protein>
<proteinExistence type="predicted"/>
<comment type="caution">
    <text evidence="2">The sequence shown here is derived from an EMBL/GenBank/DDBJ whole genome shotgun (WGS) entry which is preliminary data.</text>
</comment>
<feature type="region of interest" description="Disordered" evidence="1">
    <location>
        <begin position="383"/>
        <end position="446"/>
    </location>
</feature>
<gene>
    <name evidence="2" type="ORF">Q5P01_014773</name>
</gene>
<dbReference type="PANTHER" id="PTHR33480">
    <property type="entry name" value="SET DOMAIN-CONTAINING PROTEIN-RELATED"/>
    <property type="match status" value="1"/>
</dbReference>
<feature type="compositionally biased region" description="Polar residues" evidence="1">
    <location>
        <begin position="401"/>
        <end position="421"/>
    </location>
</feature>
<evidence type="ECO:0000313" key="3">
    <source>
        <dbReference type="Proteomes" id="UP001187415"/>
    </source>
</evidence>
<feature type="compositionally biased region" description="Basic and acidic residues" evidence="1">
    <location>
        <begin position="422"/>
        <end position="439"/>
    </location>
</feature>
<organism evidence="2 3">
    <name type="scientific">Channa striata</name>
    <name type="common">Snakehead murrel</name>
    <name type="synonym">Ophicephalus striatus</name>
    <dbReference type="NCBI Taxonomy" id="64152"/>
    <lineage>
        <taxon>Eukaryota</taxon>
        <taxon>Metazoa</taxon>
        <taxon>Chordata</taxon>
        <taxon>Craniata</taxon>
        <taxon>Vertebrata</taxon>
        <taxon>Euteleostomi</taxon>
        <taxon>Actinopterygii</taxon>
        <taxon>Neopterygii</taxon>
        <taxon>Teleostei</taxon>
        <taxon>Neoteleostei</taxon>
        <taxon>Acanthomorphata</taxon>
        <taxon>Anabantaria</taxon>
        <taxon>Anabantiformes</taxon>
        <taxon>Channoidei</taxon>
        <taxon>Channidae</taxon>
        <taxon>Channa</taxon>
    </lineage>
</organism>
<dbReference type="Proteomes" id="UP001187415">
    <property type="component" value="Unassembled WGS sequence"/>
</dbReference>
<dbReference type="EMBL" id="JAUPFM010000011">
    <property type="protein sequence ID" value="KAK2837561.1"/>
    <property type="molecule type" value="Genomic_DNA"/>
</dbReference>
<keyword evidence="3" id="KW-1185">Reference proteome</keyword>
<reference evidence="2" key="1">
    <citation type="submission" date="2023-07" db="EMBL/GenBank/DDBJ databases">
        <title>Chromosome-level Genome Assembly of Striped Snakehead (Channa striata).</title>
        <authorList>
            <person name="Liu H."/>
        </authorList>
    </citation>
    <scope>NUCLEOTIDE SEQUENCE</scope>
    <source>
        <strain evidence="2">Gz</strain>
        <tissue evidence="2">Muscle</tissue>
    </source>
</reference>
<evidence type="ECO:0000256" key="1">
    <source>
        <dbReference type="SAM" id="MobiDB-lite"/>
    </source>
</evidence>
<evidence type="ECO:0000313" key="2">
    <source>
        <dbReference type="EMBL" id="KAK2837561.1"/>
    </source>
</evidence>